<evidence type="ECO:0000256" key="1">
    <source>
        <dbReference type="ARBA" id="ARBA00007996"/>
    </source>
</evidence>
<proteinExistence type="inferred from homology"/>
<keyword evidence="2" id="KW-0489">Methyltransferase</keyword>
<evidence type="ECO:0000256" key="3">
    <source>
        <dbReference type="ARBA" id="ARBA00022679"/>
    </source>
</evidence>
<dbReference type="Proteomes" id="UP001066276">
    <property type="component" value="Chromosome 2_1"/>
</dbReference>
<dbReference type="Gene3D" id="3.40.50.150">
    <property type="entry name" value="Vaccinia Virus protein VP39"/>
    <property type="match status" value="1"/>
</dbReference>
<name>A0AAV7V6M5_PLEWA</name>
<dbReference type="GO" id="GO:0008170">
    <property type="term" value="F:N-methyltransferase activity"/>
    <property type="evidence" value="ECO:0007669"/>
    <property type="project" value="TreeGrafter"/>
</dbReference>
<evidence type="ECO:0000313" key="5">
    <source>
        <dbReference type="EMBL" id="KAJ1196437.1"/>
    </source>
</evidence>
<evidence type="ECO:0000313" key="6">
    <source>
        <dbReference type="Proteomes" id="UP001066276"/>
    </source>
</evidence>
<keyword evidence="4" id="KW-0949">S-adenosyl-L-methionine</keyword>
<dbReference type="PANTHER" id="PTHR10867">
    <property type="entry name" value="NNMT/PNMT/TEMT FAMILY MEMBER"/>
    <property type="match status" value="1"/>
</dbReference>
<keyword evidence="6" id="KW-1185">Reference proteome</keyword>
<dbReference type="InterPro" id="IPR029063">
    <property type="entry name" value="SAM-dependent_MTases_sf"/>
</dbReference>
<dbReference type="SUPFAM" id="SSF53335">
    <property type="entry name" value="S-adenosyl-L-methionine-dependent methyltransferases"/>
    <property type="match status" value="1"/>
</dbReference>
<organism evidence="5 6">
    <name type="scientific">Pleurodeles waltl</name>
    <name type="common">Iberian ribbed newt</name>
    <dbReference type="NCBI Taxonomy" id="8319"/>
    <lineage>
        <taxon>Eukaryota</taxon>
        <taxon>Metazoa</taxon>
        <taxon>Chordata</taxon>
        <taxon>Craniata</taxon>
        <taxon>Vertebrata</taxon>
        <taxon>Euteleostomi</taxon>
        <taxon>Amphibia</taxon>
        <taxon>Batrachia</taxon>
        <taxon>Caudata</taxon>
        <taxon>Salamandroidea</taxon>
        <taxon>Salamandridae</taxon>
        <taxon>Pleurodelinae</taxon>
        <taxon>Pleurodeles</taxon>
    </lineage>
</organism>
<dbReference type="PROSITE" id="PS51681">
    <property type="entry name" value="SAM_MT_NNMT_PNMT_TEMT"/>
    <property type="match status" value="1"/>
</dbReference>
<gene>
    <name evidence="5" type="ORF">NDU88_000308</name>
</gene>
<dbReference type="AlphaFoldDB" id="A0AAV7V6M5"/>
<evidence type="ECO:0000256" key="2">
    <source>
        <dbReference type="ARBA" id="ARBA00022603"/>
    </source>
</evidence>
<reference evidence="5" key="1">
    <citation type="journal article" date="2022" name="bioRxiv">
        <title>Sequencing and chromosome-scale assembly of the giantPleurodeles waltlgenome.</title>
        <authorList>
            <person name="Brown T."/>
            <person name="Elewa A."/>
            <person name="Iarovenko S."/>
            <person name="Subramanian E."/>
            <person name="Araus A.J."/>
            <person name="Petzold A."/>
            <person name="Susuki M."/>
            <person name="Suzuki K.-i.T."/>
            <person name="Hayashi T."/>
            <person name="Toyoda A."/>
            <person name="Oliveira C."/>
            <person name="Osipova E."/>
            <person name="Leigh N.D."/>
            <person name="Simon A."/>
            <person name="Yun M.H."/>
        </authorList>
    </citation>
    <scope>NUCLEOTIDE SEQUENCE</scope>
    <source>
        <strain evidence="5">20211129_DDA</strain>
        <tissue evidence="5">Liver</tissue>
    </source>
</reference>
<sequence length="243" mass="27803">MDTFLVKDSAFIDDAFTRVLPVFNNIFKSGNVKGEMLIGLSYGPYFEWSFPACEYFSDIILGSSTDKCIAEIEKWWKNKPGALDWSHVAKALCDLQGNREEWPEVENRVKGKITKVVKYDVSKCNPLFPTVLPQADCLLLPHCLEIHVTDKEEFCRALENVSSLLKNGGHLVMIACLKQTFFMTGSFKFPHLYIDECSVREALGENNYVIKELQVFPRTVYHLYDVADYESFILVHAQKEIPV</sequence>
<dbReference type="PANTHER" id="PTHR10867:SF32">
    <property type="entry name" value="NICOTINAMIDE N-METHYLTRANSFERASE"/>
    <property type="match status" value="1"/>
</dbReference>
<protein>
    <submittedName>
        <fullName evidence="5">Uncharacterized protein</fullName>
    </submittedName>
</protein>
<dbReference type="GO" id="GO:0032259">
    <property type="term" value="P:methylation"/>
    <property type="evidence" value="ECO:0007669"/>
    <property type="project" value="UniProtKB-KW"/>
</dbReference>
<comment type="similarity">
    <text evidence="1">Belongs to the class I-like SAM-binding methyltransferase superfamily. NNMT/PNMT/TEMT family.</text>
</comment>
<comment type="caution">
    <text evidence="5">The sequence shown here is derived from an EMBL/GenBank/DDBJ whole genome shotgun (WGS) entry which is preliminary data.</text>
</comment>
<dbReference type="GO" id="GO:0005829">
    <property type="term" value="C:cytosol"/>
    <property type="evidence" value="ECO:0007669"/>
    <property type="project" value="TreeGrafter"/>
</dbReference>
<dbReference type="EMBL" id="JANPWB010000003">
    <property type="protein sequence ID" value="KAJ1196437.1"/>
    <property type="molecule type" value="Genomic_DNA"/>
</dbReference>
<keyword evidence="3" id="KW-0808">Transferase</keyword>
<evidence type="ECO:0000256" key="4">
    <source>
        <dbReference type="ARBA" id="ARBA00022691"/>
    </source>
</evidence>
<dbReference type="InterPro" id="IPR000940">
    <property type="entry name" value="NNMT_TEMT_trans"/>
</dbReference>
<accession>A0AAV7V6M5</accession>
<dbReference type="Pfam" id="PF01234">
    <property type="entry name" value="NNMT_PNMT_TEMT"/>
    <property type="match status" value="1"/>
</dbReference>